<accession>A0ABN7XFR7</accession>
<feature type="non-terminal residue" evidence="1">
    <location>
        <position position="53"/>
    </location>
</feature>
<reference evidence="1 2" key="1">
    <citation type="submission" date="2021-06" db="EMBL/GenBank/DDBJ databases">
        <authorList>
            <person name="Kallberg Y."/>
            <person name="Tangrot J."/>
            <person name="Rosling A."/>
        </authorList>
    </citation>
    <scope>NUCLEOTIDE SEQUENCE [LARGE SCALE GENOMIC DNA]</scope>
    <source>
        <strain evidence="1 2">120-4 pot B 10/14</strain>
    </source>
</reference>
<sequence>LAQQSPIIELHEKLQQLYLLQHVFNKHELCAWKTILKASRCTNITPFKKDKSE</sequence>
<evidence type="ECO:0000313" key="1">
    <source>
        <dbReference type="EMBL" id="CAG8853850.1"/>
    </source>
</evidence>
<comment type="caution">
    <text evidence="1">The sequence shown here is derived from an EMBL/GenBank/DDBJ whole genome shotgun (WGS) entry which is preliminary data.</text>
</comment>
<gene>
    <name evidence="1" type="ORF">GMARGA_LOCUS42671</name>
</gene>
<proteinExistence type="predicted"/>
<keyword evidence="2" id="KW-1185">Reference proteome</keyword>
<organism evidence="1 2">
    <name type="scientific">Gigaspora margarita</name>
    <dbReference type="NCBI Taxonomy" id="4874"/>
    <lineage>
        <taxon>Eukaryota</taxon>
        <taxon>Fungi</taxon>
        <taxon>Fungi incertae sedis</taxon>
        <taxon>Mucoromycota</taxon>
        <taxon>Glomeromycotina</taxon>
        <taxon>Glomeromycetes</taxon>
        <taxon>Diversisporales</taxon>
        <taxon>Gigasporaceae</taxon>
        <taxon>Gigaspora</taxon>
    </lineage>
</organism>
<name>A0ABN7XFR7_GIGMA</name>
<protein>
    <submittedName>
        <fullName evidence="1">16293_t:CDS:1</fullName>
    </submittedName>
</protein>
<dbReference type="Proteomes" id="UP000789901">
    <property type="component" value="Unassembled WGS sequence"/>
</dbReference>
<dbReference type="EMBL" id="CAJVQB010129955">
    <property type="protein sequence ID" value="CAG8853850.1"/>
    <property type="molecule type" value="Genomic_DNA"/>
</dbReference>
<evidence type="ECO:0000313" key="2">
    <source>
        <dbReference type="Proteomes" id="UP000789901"/>
    </source>
</evidence>
<feature type="non-terminal residue" evidence="1">
    <location>
        <position position="1"/>
    </location>
</feature>